<evidence type="ECO:0000256" key="1">
    <source>
        <dbReference type="SAM" id="MobiDB-lite"/>
    </source>
</evidence>
<dbReference type="PANTHER" id="PTHR47080">
    <property type="entry name" value="CHROMOSOME 16 OPEN READING FRAME 96"/>
    <property type="match status" value="1"/>
</dbReference>
<evidence type="ECO:0000313" key="3">
    <source>
        <dbReference type="Proteomes" id="UP000812440"/>
    </source>
</evidence>
<dbReference type="AlphaFoldDB" id="A0A8T2ICC6"/>
<organism evidence="2 3">
    <name type="scientific">Hymenochirus boettgeri</name>
    <name type="common">Congo dwarf clawed frog</name>
    <dbReference type="NCBI Taxonomy" id="247094"/>
    <lineage>
        <taxon>Eukaryota</taxon>
        <taxon>Metazoa</taxon>
        <taxon>Chordata</taxon>
        <taxon>Craniata</taxon>
        <taxon>Vertebrata</taxon>
        <taxon>Euteleostomi</taxon>
        <taxon>Amphibia</taxon>
        <taxon>Batrachia</taxon>
        <taxon>Anura</taxon>
        <taxon>Pipoidea</taxon>
        <taxon>Pipidae</taxon>
        <taxon>Pipinae</taxon>
        <taxon>Hymenochirus</taxon>
    </lineage>
</organism>
<accession>A0A8T2ICC6</accession>
<protein>
    <submittedName>
        <fullName evidence="2">Uncharacterized protein</fullName>
    </submittedName>
</protein>
<feature type="region of interest" description="Disordered" evidence="1">
    <location>
        <begin position="20"/>
        <end position="62"/>
    </location>
</feature>
<dbReference type="EMBL" id="JAACNH010000713">
    <property type="protein sequence ID" value="KAG8430675.1"/>
    <property type="molecule type" value="Genomic_DNA"/>
</dbReference>
<dbReference type="PANTHER" id="PTHR47080:SF1">
    <property type="entry name" value="CHROMOSOME 16 OPEN READING FRAME 96"/>
    <property type="match status" value="1"/>
</dbReference>
<feature type="compositionally biased region" description="Low complexity" evidence="1">
    <location>
        <begin position="135"/>
        <end position="171"/>
    </location>
</feature>
<dbReference type="OrthoDB" id="5981048at2759"/>
<keyword evidence="3" id="KW-1185">Reference proteome</keyword>
<proteinExistence type="predicted"/>
<gene>
    <name evidence="2" type="ORF">GDO86_020171</name>
</gene>
<comment type="caution">
    <text evidence="2">The sequence shown here is derived from an EMBL/GenBank/DDBJ whole genome shotgun (WGS) entry which is preliminary data.</text>
</comment>
<name>A0A8T2ICC6_9PIPI</name>
<evidence type="ECO:0000313" key="2">
    <source>
        <dbReference type="EMBL" id="KAG8430675.1"/>
    </source>
</evidence>
<feature type="compositionally biased region" description="Basic and acidic residues" evidence="1">
    <location>
        <begin position="26"/>
        <end position="38"/>
    </location>
</feature>
<dbReference type="Proteomes" id="UP000812440">
    <property type="component" value="Unassembled WGS sequence"/>
</dbReference>
<reference evidence="2" key="1">
    <citation type="thesis" date="2020" institute="ProQuest LLC" country="789 East Eisenhower Parkway, Ann Arbor, MI, USA">
        <title>Comparative Genomics and Chromosome Evolution.</title>
        <authorList>
            <person name="Mudd A.B."/>
        </authorList>
    </citation>
    <scope>NUCLEOTIDE SEQUENCE</scope>
    <source>
        <strain evidence="2">Female2</strain>
        <tissue evidence="2">Blood</tissue>
    </source>
</reference>
<sequence>MAAAPHLVTVRTAGLVPRNWPNGAELNREKNTGDHVEDSEPEFQYTEPMRPHTSASNHRKVNRAKNLTTVFSYGDPAQPLYKNKEVDLMGVDGIIYHGRLDSTLPSYPSDKEPSGLKSPQPPFRLERARSATAHRQSGFSFSRSNSKSAWSSQNALHIPSSSDSLQQSSDS</sequence>
<feature type="region of interest" description="Disordered" evidence="1">
    <location>
        <begin position="105"/>
        <end position="171"/>
    </location>
</feature>